<dbReference type="RefSeq" id="XP_060412921.1">
    <property type="nucleotide sequence ID" value="XM_060551925.1"/>
</dbReference>
<organism evidence="2 3">
    <name type="scientific">Colletotrichum navitas</name>
    <dbReference type="NCBI Taxonomy" id="681940"/>
    <lineage>
        <taxon>Eukaryota</taxon>
        <taxon>Fungi</taxon>
        <taxon>Dikarya</taxon>
        <taxon>Ascomycota</taxon>
        <taxon>Pezizomycotina</taxon>
        <taxon>Sordariomycetes</taxon>
        <taxon>Hypocreomycetidae</taxon>
        <taxon>Glomerellales</taxon>
        <taxon>Glomerellaceae</taxon>
        <taxon>Colletotrichum</taxon>
        <taxon>Colletotrichum graminicola species complex</taxon>
    </lineage>
</organism>
<feature type="region of interest" description="Disordered" evidence="1">
    <location>
        <begin position="81"/>
        <end position="104"/>
    </location>
</feature>
<gene>
    <name evidence="2" type="ORF">LY79DRAFT_259310</name>
</gene>
<protein>
    <submittedName>
        <fullName evidence="2">Uncharacterized protein</fullName>
    </submittedName>
</protein>
<sequence length="178" mass="19586">MGTPHTGCFLEGRMVFEWPRCSGDTRNSRLLSVWAQPSITESIDASPTPSFPLSRAGPTDLSITAPIVPIRLSTQQVVQNEARCRESGRTQHGRRERRAPAERSGLRAIKQPACPLAGFRAPKYQDTPTPCKTWSPRGCDPRRAAKAGGTCPRAHLLRAMEREICGCLTTSPHFLPII</sequence>
<evidence type="ECO:0000313" key="2">
    <source>
        <dbReference type="EMBL" id="KAK1585938.1"/>
    </source>
</evidence>
<proteinExistence type="predicted"/>
<accession>A0AAD8V3I9</accession>
<reference evidence="2" key="1">
    <citation type="submission" date="2021-06" db="EMBL/GenBank/DDBJ databases">
        <title>Comparative genomics, transcriptomics and evolutionary studies reveal genomic signatures of adaptation to plant cell wall in hemibiotrophic fungi.</title>
        <authorList>
            <consortium name="DOE Joint Genome Institute"/>
            <person name="Baroncelli R."/>
            <person name="Diaz J.F."/>
            <person name="Benocci T."/>
            <person name="Peng M."/>
            <person name="Battaglia E."/>
            <person name="Haridas S."/>
            <person name="Andreopoulos W."/>
            <person name="Labutti K."/>
            <person name="Pangilinan J."/>
            <person name="Floch G.L."/>
            <person name="Makela M.R."/>
            <person name="Henrissat B."/>
            <person name="Grigoriev I.V."/>
            <person name="Crouch J.A."/>
            <person name="De Vries R.P."/>
            <person name="Sukno S.A."/>
            <person name="Thon M.R."/>
        </authorList>
    </citation>
    <scope>NUCLEOTIDE SEQUENCE</scope>
    <source>
        <strain evidence="2">CBS 125086</strain>
    </source>
</reference>
<keyword evidence="3" id="KW-1185">Reference proteome</keyword>
<dbReference type="GeneID" id="85436165"/>
<dbReference type="Proteomes" id="UP001230504">
    <property type="component" value="Unassembled WGS sequence"/>
</dbReference>
<dbReference type="AlphaFoldDB" id="A0AAD8V3I9"/>
<name>A0AAD8V3I9_9PEZI</name>
<evidence type="ECO:0000313" key="3">
    <source>
        <dbReference type="Proteomes" id="UP001230504"/>
    </source>
</evidence>
<dbReference type="EMBL" id="JAHLJV010000040">
    <property type="protein sequence ID" value="KAK1585938.1"/>
    <property type="molecule type" value="Genomic_DNA"/>
</dbReference>
<comment type="caution">
    <text evidence="2">The sequence shown here is derived from an EMBL/GenBank/DDBJ whole genome shotgun (WGS) entry which is preliminary data.</text>
</comment>
<evidence type="ECO:0000256" key="1">
    <source>
        <dbReference type="SAM" id="MobiDB-lite"/>
    </source>
</evidence>